<dbReference type="InterPro" id="IPR013078">
    <property type="entry name" value="His_Pase_superF_clade-1"/>
</dbReference>
<evidence type="ECO:0000313" key="3">
    <source>
        <dbReference type="Proteomes" id="UP000198862"/>
    </source>
</evidence>
<dbReference type="InterPro" id="IPR029033">
    <property type="entry name" value="His_PPase_superfam"/>
</dbReference>
<reference evidence="2 3" key="1">
    <citation type="submission" date="2016-10" db="EMBL/GenBank/DDBJ databases">
        <authorList>
            <person name="de Groot N.N."/>
        </authorList>
    </citation>
    <scope>NUCLEOTIDE SEQUENCE [LARGE SCALE GENOMIC DNA]</scope>
    <source>
        <strain evidence="2 3">DSM 6059</strain>
    </source>
</reference>
<organism evidence="2 3">
    <name type="scientific">Pseudoalteromonas denitrificans DSM 6059</name>
    <dbReference type="NCBI Taxonomy" id="1123010"/>
    <lineage>
        <taxon>Bacteria</taxon>
        <taxon>Pseudomonadati</taxon>
        <taxon>Pseudomonadota</taxon>
        <taxon>Gammaproteobacteria</taxon>
        <taxon>Alteromonadales</taxon>
        <taxon>Pseudoalteromonadaceae</taxon>
        <taxon>Pseudoalteromonas</taxon>
    </lineage>
</organism>
<dbReference type="Gene3D" id="3.40.50.1240">
    <property type="entry name" value="Phosphoglycerate mutase-like"/>
    <property type="match status" value="1"/>
</dbReference>
<sequence length="158" mass="18042">MKRYLLVLCFFSITAFAAPNKIFLLRHAEKQSGENPSLTLAGKKRALWLANKLSEYQPNLLFSTDYNRTKETLAPLAKNEKVDVIIYDPRKLAEFSKQLKALEGIVVVAGHSNTTPMLANMLTGEKFSQFNEMQFDSYFEINLLNQRYIAEIKSMGLK</sequence>
<accession>A0A1I1F358</accession>
<name>A0A1I1F358_9GAMM</name>
<feature type="signal peptide" evidence="1">
    <location>
        <begin position="1"/>
        <end position="17"/>
    </location>
</feature>
<dbReference type="Pfam" id="PF00300">
    <property type="entry name" value="His_Phos_1"/>
    <property type="match status" value="1"/>
</dbReference>
<dbReference type="STRING" id="1123010.SAMN02745724_00482"/>
<dbReference type="OrthoDB" id="3296006at2"/>
<dbReference type="AlphaFoldDB" id="A0A1I1F358"/>
<dbReference type="Proteomes" id="UP000198862">
    <property type="component" value="Unassembled WGS sequence"/>
</dbReference>
<keyword evidence="1" id="KW-0732">Signal</keyword>
<proteinExistence type="predicted"/>
<protein>
    <submittedName>
        <fullName evidence="2">Phosphohistidine phosphatase SixA</fullName>
    </submittedName>
</protein>
<evidence type="ECO:0000313" key="2">
    <source>
        <dbReference type="EMBL" id="SFB91593.1"/>
    </source>
</evidence>
<dbReference type="EMBL" id="FOLO01000002">
    <property type="protein sequence ID" value="SFB91593.1"/>
    <property type="molecule type" value="Genomic_DNA"/>
</dbReference>
<evidence type="ECO:0000256" key="1">
    <source>
        <dbReference type="SAM" id="SignalP"/>
    </source>
</evidence>
<dbReference type="CDD" id="cd07067">
    <property type="entry name" value="HP_PGM_like"/>
    <property type="match status" value="1"/>
</dbReference>
<dbReference type="RefSeq" id="WP_091979544.1">
    <property type="nucleotide sequence ID" value="NZ_FOLO01000002.1"/>
</dbReference>
<keyword evidence="3" id="KW-1185">Reference proteome</keyword>
<gene>
    <name evidence="2" type="ORF">SAMN02745724_00482</name>
</gene>
<dbReference type="SUPFAM" id="SSF53254">
    <property type="entry name" value="Phosphoglycerate mutase-like"/>
    <property type="match status" value="1"/>
</dbReference>
<feature type="chain" id="PRO_5011452521" evidence="1">
    <location>
        <begin position="18"/>
        <end position="158"/>
    </location>
</feature>